<dbReference type="EMBL" id="JAVRES010000014">
    <property type="protein sequence ID" value="MDT0437932.1"/>
    <property type="molecule type" value="Genomic_DNA"/>
</dbReference>
<reference evidence="3" key="1">
    <citation type="submission" date="2023-07" db="EMBL/GenBank/DDBJ databases">
        <title>30 novel species of actinomycetes from the DSMZ collection.</title>
        <authorList>
            <person name="Nouioui I."/>
        </authorList>
    </citation>
    <scope>NUCLEOTIDE SEQUENCE [LARGE SCALE GENOMIC DNA]</scope>
    <source>
        <strain evidence="3">DSM 41981</strain>
    </source>
</reference>
<feature type="coiled-coil region" evidence="1">
    <location>
        <begin position="190"/>
        <end position="237"/>
    </location>
</feature>
<keyword evidence="1" id="KW-0175">Coiled coil</keyword>
<dbReference type="Proteomes" id="UP001183535">
    <property type="component" value="Unassembled WGS sequence"/>
</dbReference>
<comment type="caution">
    <text evidence="2">The sequence shown here is derived from an EMBL/GenBank/DDBJ whole genome shotgun (WGS) entry which is preliminary data.</text>
</comment>
<dbReference type="RefSeq" id="WP_093835927.1">
    <property type="nucleotide sequence ID" value="NZ_JAVRES010000014.1"/>
</dbReference>
<accession>A0ABD5EX05</accession>
<proteinExistence type="predicted"/>
<organism evidence="2 3">
    <name type="scientific">Streptomyces doudnae</name>
    <dbReference type="NCBI Taxonomy" id="3075536"/>
    <lineage>
        <taxon>Bacteria</taxon>
        <taxon>Bacillati</taxon>
        <taxon>Actinomycetota</taxon>
        <taxon>Actinomycetes</taxon>
        <taxon>Kitasatosporales</taxon>
        <taxon>Streptomycetaceae</taxon>
        <taxon>Streptomyces</taxon>
    </lineage>
</organism>
<evidence type="ECO:0000313" key="2">
    <source>
        <dbReference type="EMBL" id="MDT0437932.1"/>
    </source>
</evidence>
<evidence type="ECO:0000313" key="3">
    <source>
        <dbReference type="Proteomes" id="UP001183535"/>
    </source>
</evidence>
<keyword evidence="3" id="KW-1185">Reference proteome</keyword>
<evidence type="ECO:0000256" key="1">
    <source>
        <dbReference type="SAM" id="Coils"/>
    </source>
</evidence>
<protein>
    <submittedName>
        <fullName evidence="2">Cellulose-binding protein</fullName>
    </submittedName>
</protein>
<sequence length="295" mass="32584">MSSAPVSPHGFVALRGRGYRPGQVDAFTSDLWRERDAAWERAARLTVLAKQMEAETARLREVVAGLAPQSYEALGDRARDLFALVEAEAEAVREEARADGRRLMETADEHARGVREAALAHADSVRAEAEERARQRLLAARAAADEYRVAIRRGVKEGRSEVLCVLRETRQRAAATLADQAADHAALWAREDEAERAREADAAAREAERETRAEAALGDAQRALAETEQSARRCQEEARARAAEIVADARIRADRIARDTERVLREHGERWDDVQAQMDCVRSSLTALTGSAPAE</sequence>
<gene>
    <name evidence="2" type="ORF">RM877_24910</name>
</gene>
<dbReference type="AlphaFoldDB" id="A0ABD5EX05"/>
<name>A0ABD5EX05_9ACTN</name>